<proteinExistence type="predicted"/>
<dbReference type="RefSeq" id="WP_043391393.1">
    <property type="nucleotide sequence ID" value="NZ_JPMI01000043.1"/>
</dbReference>
<comment type="caution">
    <text evidence="2">The sequence shown here is derived from an EMBL/GenBank/DDBJ whole genome shotgun (WGS) entry which is preliminary data.</text>
</comment>
<dbReference type="InterPro" id="IPR030802">
    <property type="entry name" value="Permease_MalE"/>
</dbReference>
<feature type="transmembrane region" description="Helical" evidence="1">
    <location>
        <begin position="44"/>
        <end position="61"/>
    </location>
</feature>
<organism evidence="2 3">
    <name type="scientific">Archangium violaceum Cb vi76</name>
    <dbReference type="NCBI Taxonomy" id="1406225"/>
    <lineage>
        <taxon>Bacteria</taxon>
        <taxon>Pseudomonadati</taxon>
        <taxon>Myxococcota</taxon>
        <taxon>Myxococcia</taxon>
        <taxon>Myxococcales</taxon>
        <taxon>Cystobacterineae</taxon>
        <taxon>Archangiaceae</taxon>
        <taxon>Archangium</taxon>
    </lineage>
</organism>
<dbReference type="AlphaFoldDB" id="A0A084SZ28"/>
<keyword evidence="1" id="KW-0472">Membrane</keyword>
<dbReference type="PANTHER" id="PTHR30188">
    <property type="entry name" value="ABC TRANSPORTER PERMEASE PROTEIN-RELATED"/>
    <property type="match status" value="1"/>
</dbReference>
<evidence type="ECO:0000256" key="1">
    <source>
        <dbReference type="SAM" id="Phobius"/>
    </source>
</evidence>
<keyword evidence="1" id="KW-0812">Transmembrane</keyword>
<sequence>MNPLAFIGAPALMLARTVRASVRHGLSWRECLHQLYETGSRSTWLVMSGMAFFGAVLVTFADSQARKVTGNLPVVGPPYFELLVREFGPVVSALLAAARGGASHSAELSTMSVNEQVEALEMSAGDPYADLVAPRVVAGLVGVPLLCIVGTMAATLSAVATASWAFGVDGTAFMDARFVDGWDVLAGLTKGAGCGLYIPLAAAVAGLSARGGAEAVGEATTRGVVAACFGCLLIAFVVALGFQALGV</sequence>
<feature type="transmembrane region" description="Helical" evidence="1">
    <location>
        <begin position="184"/>
        <end position="207"/>
    </location>
</feature>
<protein>
    <submittedName>
        <fullName evidence="2">ABC transporter permease</fullName>
    </submittedName>
</protein>
<dbReference type="Pfam" id="PF02405">
    <property type="entry name" value="MlaE"/>
    <property type="match status" value="1"/>
</dbReference>
<keyword evidence="1" id="KW-1133">Transmembrane helix</keyword>
<gene>
    <name evidence="2" type="ORF">Q664_07390</name>
</gene>
<dbReference type="Proteomes" id="UP000028547">
    <property type="component" value="Unassembled WGS sequence"/>
</dbReference>
<accession>A0A084SZ28</accession>
<dbReference type="GO" id="GO:0005548">
    <property type="term" value="F:phospholipid transporter activity"/>
    <property type="evidence" value="ECO:0007669"/>
    <property type="project" value="TreeGrafter"/>
</dbReference>
<name>A0A084SZ28_9BACT</name>
<evidence type="ECO:0000313" key="3">
    <source>
        <dbReference type="Proteomes" id="UP000028547"/>
    </source>
</evidence>
<dbReference type="GO" id="GO:0043190">
    <property type="term" value="C:ATP-binding cassette (ABC) transporter complex"/>
    <property type="evidence" value="ECO:0007669"/>
    <property type="project" value="InterPro"/>
</dbReference>
<dbReference type="PANTHER" id="PTHR30188:SF4">
    <property type="entry name" value="PROTEIN TRIGALACTOSYLDIACYLGLYCEROL 1, CHLOROPLASTIC"/>
    <property type="match status" value="1"/>
</dbReference>
<dbReference type="EMBL" id="JPMI01000043">
    <property type="protein sequence ID" value="KFA93713.1"/>
    <property type="molecule type" value="Genomic_DNA"/>
</dbReference>
<evidence type="ECO:0000313" key="2">
    <source>
        <dbReference type="EMBL" id="KFA93713.1"/>
    </source>
</evidence>
<feature type="transmembrane region" description="Helical" evidence="1">
    <location>
        <begin position="219"/>
        <end position="242"/>
    </location>
</feature>
<feature type="transmembrane region" description="Helical" evidence="1">
    <location>
        <begin position="136"/>
        <end position="164"/>
    </location>
</feature>
<reference evidence="2 3" key="1">
    <citation type="submission" date="2014-07" db="EMBL/GenBank/DDBJ databases">
        <title>Draft Genome Sequence of Gephyronic Acid Producer, Cystobacter violaceus Strain Cb vi76.</title>
        <authorList>
            <person name="Stevens D.C."/>
            <person name="Young J."/>
            <person name="Carmichael R."/>
            <person name="Tan J."/>
            <person name="Taylor R.E."/>
        </authorList>
    </citation>
    <scope>NUCLEOTIDE SEQUENCE [LARGE SCALE GENOMIC DNA]</scope>
    <source>
        <strain evidence="2 3">Cb vi76</strain>
    </source>
</reference>